<keyword evidence="2" id="KW-1185">Reference proteome</keyword>
<accession>A0A7W2F8A3</accession>
<name>A0A7W2F8A3_9BURK</name>
<proteinExistence type="predicted"/>
<dbReference type="Proteomes" id="UP000573499">
    <property type="component" value="Unassembled WGS sequence"/>
</dbReference>
<dbReference type="EMBL" id="JACEZU010000003">
    <property type="protein sequence ID" value="MBA5686962.1"/>
    <property type="molecule type" value="Genomic_DNA"/>
</dbReference>
<comment type="caution">
    <text evidence="1">The sequence shown here is derived from an EMBL/GenBank/DDBJ whole genome shotgun (WGS) entry which is preliminary data.</text>
</comment>
<gene>
    <name evidence="1" type="ORF">H3H39_07825</name>
</gene>
<evidence type="ECO:0000313" key="2">
    <source>
        <dbReference type="Proteomes" id="UP000573499"/>
    </source>
</evidence>
<organism evidence="1 2">
    <name type="scientific">Rugamonas apoptosis</name>
    <dbReference type="NCBI Taxonomy" id="2758570"/>
    <lineage>
        <taxon>Bacteria</taxon>
        <taxon>Pseudomonadati</taxon>
        <taxon>Pseudomonadota</taxon>
        <taxon>Betaproteobacteria</taxon>
        <taxon>Burkholderiales</taxon>
        <taxon>Oxalobacteraceae</taxon>
        <taxon>Telluria group</taxon>
        <taxon>Rugamonas</taxon>
    </lineage>
</organism>
<reference evidence="1 2" key="1">
    <citation type="submission" date="2020-07" db="EMBL/GenBank/DDBJ databases">
        <title>Novel species isolated from subtropical streams in China.</title>
        <authorList>
            <person name="Lu H."/>
        </authorList>
    </citation>
    <scope>NUCLEOTIDE SEQUENCE [LARGE SCALE GENOMIC DNA]</scope>
    <source>
        <strain evidence="1 2">LX47W</strain>
    </source>
</reference>
<protein>
    <submittedName>
        <fullName evidence="1">Uncharacterized protein</fullName>
    </submittedName>
</protein>
<evidence type="ECO:0000313" key="1">
    <source>
        <dbReference type="EMBL" id="MBA5686962.1"/>
    </source>
</evidence>
<dbReference type="RefSeq" id="WP_182152804.1">
    <property type="nucleotide sequence ID" value="NZ_JACEZU010000003.1"/>
</dbReference>
<dbReference type="AlphaFoldDB" id="A0A7W2F8A3"/>
<sequence>MMNQFSNADAIAGTTVQPLTQHKNSLEDNYMSFWESTIQQNKEASPNAGLLMERLNRIQQLCAGMGVVMRIVGGNPVLEDCYNPEDASEPPLSNTAISALTNMVATVCEGISEDIALTADKLNEQVRA</sequence>